<dbReference type="AlphaFoldDB" id="A0A9X2L5P0"/>
<dbReference type="RefSeq" id="WP_255135718.1">
    <property type="nucleotide sequence ID" value="NZ_JANDBC010000003.1"/>
</dbReference>
<name>A0A9X2L5P0_9BACT</name>
<accession>A0A9X2L5P0</accession>
<evidence type="ECO:0000259" key="1">
    <source>
        <dbReference type="PROSITE" id="PS51832"/>
    </source>
</evidence>
<dbReference type="InterPro" id="IPR037522">
    <property type="entry name" value="HD_GYP_dom"/>
</dbReference>
<dbReference type="Pfam" id="PF13487">
    <property type="entry name" value="HD_5"/>
    <property type="match status" value="1"/>
</dbReference>
<dbReference type="InterPro" id="IPR003607">
    <property type="entry name" value="HD/PDEase_dom"/>
</dbReference>
<protein>
    <recommendedName>
        <fullName evidence="1">HD-GYP domain-containing protein</fullName>
    </recommendedName>
</protein>
<proteinExistence type="predicted"/>
<evidence type="ECO:0000313" key="2">
    <source>
        <dbReference type="EMBL" id="MCP9292819.1"/>
    </source>
</evidence>
<evidence type="ECO:0000313" key="3">
    <source>
        <dbReference type="Proteomes" id="UP001139125"/>
    </source>
</evidence>
<sequence>MIKDVRSYIHTVGNRLSKAFSMEAFGTEQQLEFWELSAEHLSRKKSPSFGDIVNWMDLLYRAPVHFVYRLQGDKLVLDRRHVLTRNILRDKNEEQEPHKQSPQQKEYIKDFEYQLQNLEKKMSMDEVFKEQGITSHSIGQCEHIPLFKKDGEQWGIYCAGPYTKSPDQITPKLSIVGRLLANWLITLDDEESNPQREYEQKIDDVVSDLGSGKLNTEGIAQIMLRYVVHGRKVESGCIVEFTPGGHKLLASIGMKEKVAGYFTAEGEKALFKDSDDKLSATEFGQEFLKQWGKQVDVEYFNGEHQSGFLMVEKTDNAGKLDVTGLLEEIGLSLANLFDYRYKNELFSDQLMDGYYKMLRAIEQSREKTRFHTPRMVAFVQRFGMFFGLEDDEMEIITKTAKLHDIGYVGAISIEPGKTIGGELSHPLIGANLVEQLSIHRDVLEGIKTHHEWVNGNGSPSGLKSESIPWTGKIIGLFEFVVDFVETYAGDDSKTDEEWLELLSKNLMERADVEFDMVLIPTAIQLLQALGWQECMRLGVEE</sequence>
<organism evidence="2 3">
    <name type="scientific">Gracilimonas sediminicola</name>
    <dbReference type="NCBI Taxonomy" id="2952158"/>
    <lineage>
        <taxon>Bacteria</taxon>
        <taxon>Pseudomonadati</taxon>
        <taxon>Balneolota</taxon>
        <taxon>Balneolia</taxon>
        <taxon>Balneolales</taxon>
        <taxon>Balneolaceae</taxon>
        <taxon>Gracilimonas</taxon>
    </lineage>
</organism>
<keyword evidence="3" id="KW-1185">Reference proteome</keyword>
<dbReference type="EMBL" id="JANDBC010000003">
    <property type="protein sequence ID" value="MCP9292819.1"/>
    <property type="molecule type" value="Genomic_DNA"/>
</dbReference>
<dbReference type="PANTHER" id="PTHR45228">
    <property type="entry name" value="CYCLIC DI-GMP PHOSPHODIESTERASE TM_0186-RELATED"/>
    <property type="match status" value="1"/>
</dbReference>
<dbReference type="InterPro" id="IPR052020">
    <property type="entry name" value="Cyclic_di-GMP/3'3'-cGAMP_PDE"/>
</dbReference>
<feature type="domain" description="HD-GYP" evidence="1">
    <location>
        <begin position="346"/>
        <end position="534"/>
    </location>
</feature>
<reference evidence="2" key="1">
    <citation type="submission" date="2022-06" db="EMBL/GenBank/DDBJ databases">
        <title>Gracilimonas sp. CAU 1638 isolated from sea sediment.</title>
        <authorList>
            <person name="Kim W."/>
        </authorList>
    </citation>
    <scope>NUCLEOTIDE SEQUENCE</scope>
    <source>
        <strain evidence="2">CAU 1638</strain>
    </source>
</reference>
<dbReference type="Proteomes" id="UP001139125">
    <property type="component" value="Unassembled WGS sequence"/>
</dbReference>
<dbReference type="Gene3D" id="1.10.3210.10">
    <property type="entry name" value="Hypothetical protein af1432"/>
    <property type="match status" value="1"/>
</dbReference>
<gene>
    <name evidence="2" type="ORF">NM125_14610</name>
</gene>
<dbReference type="CDD" id="cd00077">
    <property type="entry name" value="HDc"/>
    <property type="match status" value="1"/>
</dbReference>
<dbReference type="SUPFAM" id="SSF109604">
    <property type="entry name" value="HD-domain/PDEase-like"/>
    <property type="match status" value="1"/>
</dbReference>
<comment type="caution">
    <text evidence="2">The sequence shown here is derived from an EMBL/GenBank/DDBJ whole genome shotgun (WGS) entry which is preliminary data.</text>
</comment>
<dbReference type="PROSITE" id="PS51832">
    <property type="entry name" value="HD_GYP"/>
    <property type="match status" value="1"/>
</dbReference>